<dbReference type="Gene3D" id="1.10.10.10">
    <property type="entry name" value="Winged helix-like DNA-binding domain superfamily/Winged helix DNA-binding domain"/>
    <property type="match status" value="1"/>
</dbReference>
<dbReference type="InterPro" id="IPR005119">
    <property type="entry name" value="LysR_subst-bd"/>
</dbReference>
<evidence type="ECO:0000313" key="7">
    <source>
        <dbReference type="Proteomes" id="UP001334005"/>
    </source>
</evidence>
<accession>A0ABU8ZAR1</accession>
<dbReference type="InterPro" id="IPR058163">
    <property type="entry name" value="LysR-type_TF_proteobact-type"/>
</dbReference>
<dbReference type="EMBL" id="JARXNH020000057">
    <property type="protein sequence ID" value="MEK0250597.1"/>
    <property type="molecule type" value="Genomic_DNA"/>
</dbReference>
<dbReference type="RefSeq" id="WP_331835587.1">
    <property type="nucleotide sequence ID" value="NZ_JARXNH020000057.1"/>
</dbReference>
<comment type="similarity">
    <text evidence="1">Belongs to the LysR transcriptional regulatory family.</text>
</comment>
<keyword evidence="7" id="KW-1185">Reference proteome</keyword>
<dbReference type="InterPro" id="IPR036390">
    <property type="entry name" value="WH_DNA-bd_sf"/>
</dbReference>
<feature type="domain" description="HTH lysR-type" evidence="5">
    <location>
        <begin position="8"/>
        <end position="64"/>
    </location>
</feature>
<dbReference type="PANTHER" id="PTHR30537">
    <property type="entry name" value="HTH-TYPE TRANSCRIPTIONAL REGULATOR"/>
    <property type="match status" value="1"/>
</dbReference>
<keyword evidence="2" id="KW-0805">Transcription regulation</keyword>
<organism evidence="6 7">
    <name type="scientific">Raoultella scottii</name>
    <dbReference type="NCBI Taxonomy" id="3040937"/>
    <lineage>
        <taxon>Bacteria</taxon>
        <taxon>Pseudomonadati</taxon>
        <taxon>Pseudomonadota</taxon>
        <taxon>Gammaproteobacteria</taxon>
        <taxon>Enterobacterales</taxon>
        <taxon>Enterobacteriaceae</taxon>
        <taxon>Klebsiella/Raoultella group</taxon>
        <taxon>Raoultella</taxon>
    </lineage>
</organism>
<reference evidence="6 7" key="1">
    <citation type="submission" date="2024-03" db="EMBL/GenBank/DDBJ databases">
        <title>Two novel Raoultella species associated with bleeding cankers of broadleaf hosts, Raoultella scottia sp. nov. and Raoultella lignicola sp. nov.</title>
        <authorList>
            <person name="Brady C.L."/>
        </authorList>
    </citation>
    <scope>NUCLEOTIDE SEQUENCE [LARGE SCALE GENOMIC DNA]</scope>
    <source>
        <strain evidence="6 7">BAC 10a-01-01</strain>
    </source>
</reference>
<dbReference type="Proteomes" id="UP001334005">
    <property type="component" value="Unassembled WGS sequence"/>
</dbReference>
<dbReference type="Gene3D" id="3.40.190.290">
    <property type="match status" value="1"/>
</dbReference>
<evidence type="ECO:0000256" key="4">
    <source>
        <dbReference type="ARBA" id="ARBA00023163"/>
    </source>
</evidence>
<gene>
    <name evidence="6" type="ORF">QFI66_021175</name>
</gene>
<keyword evidence="3" id="KW-0238">DNA-binding</keyword>
<protein>
    <submittedName>
        <fullName evidence="6">LysR family transcriptional regulator</fullName>
    </submittedName>
</protein>
<evidence type="ECO:0000256" key="1">
    <source>
        <dbReference type="ARBA" id="ARBA00009437"/>
    </source>
</evidence>
<proteinExistence type="inferred from homology"/>
<comment type="caution">
    <text evidence="6">The sequence shown here is derived from an EMBL/GenBank/DDBJ whole genome shotgun (WGS) entry which is preliminary data.</text>
</comment>
<name>A0ABU8ZAR1_9ENTR</name>
<evidence type="ECO:0000259" key="5">
    <source>
        <dbReference type="PROSITE" id="PS50931"/>
    </source>
</evidence>
<keyword evidence="4" id="KW-0804">Transcription</keyword>
<dbReference type="PROSITE" id="PS50931">
    <property type="entry name" value="HTH_LYSR"/>
    <property type="match status" value="1"/>
</dbReference>
<dbReference type="SUPFAM" id="SSF53850">
    <property type="entry name" value="Periplasmic binding protein-like II"/>
    <property type="match status" value="1"/>
</dbReference>
<dbReference type="CDD" id="cd08422">
    <property type="entry name" value="PBP2_CrgA_like"/>
    <property type="match status" value="1"/>
</dbReference>
<dbReference type="SUPFAM" id="SSF46785">
    <property type="entry name" value="Winged helix' DNA-binding domain"/>
    <property type="match status" value="1"/>
</dbReference>
<dbReference type="InterPro" id="IPR036388">
    <property type="entry name" value="WH-like_DNA-bd_sf"/>
</dbReference>
<dbReference type="Pfam" id="PF00126">
    <property type="entry name" value="HTH_1"/>
    <property type="match status" value="1"/>
</dbReference>
<evidence type="ECO:0000313" key="6">
    <source>
        <dbReference type="EMBL" id="MEK0250597.1"/>
    </source>
</evidence>
<evidence type="ECO:0000256" key="2">
    <source>
        <dbReference type="ARBA" id="ARBA00023015"/>
    </source>
</evidence>
<dbReference type="InterPro" id="IPR000847">
    <property type="entry name" value="LysR_HTH_N"/>
</dbReference>
<dbReference type="PANTHER" id="PTHR30537:SF5">
    <property type="entry name" value="HTH-TYPE TRANSCRIPTIONAL ACTIVATOR TTDR-RELATED"/>
    <property type="match status" value="1"/>
</dbReference>
<evidence type="ECO:0000256" key="3">
    <source>
        <dbReference type="ARBA" id="ARBA00023125"/>
    </source>
</evidence>
<sequence length="313" mass="34156">MQQSFFSNLNELAAFVALADTGSFAAAGRQLGRDSTAISRRLSAMEARMGIRLAERSTRKVVLTEAGRSYLERIRPLLYELQAAGGEAAAFADSEARGHLRVTLPGNFGRLWLTPLILEFLRAHPQVTVEVDTSNRFVDLIGERFDLAIRLGELPDSRLVARKVAERRRLICASPAFIARHPTIRVPQDLTNVPCLCFTGRHDPYKWSFSKPNGGASGVAVTGPLASDDAELLVEAAVSGMGVLYTSDWYASRELAAGRLVEILPDWTLLDRGAVYVVTPAAAGTPSKTRAFSDWIAERLKPPPWAVLPKVAS</sequence>
<dbReference type="Pfam" id="PF03466">
    <property type="entry name" value="LysR_substrate"/>
    <property type="match status" value="1"/>
</dbReference>